<comment type="similarity">
    <text evidence="1">Belongs to the ROK (NagC/XylR) family.</text>
</comment>
<evidence type="ECO:0000256" key="1">
    <source>
        <dbReference type="ARBA" id="ARBA00006479"/>
    </source>
</evidence>
<dbReference type="Proteomes" id="UP000320011">
    <property type="component" value="Unassembled WGS sequence"/>
</dbReference>
<evidence type="ECO:0000313" key="2">
    <source>
        <dbReference type="EMBL" id="TVT36603.1"/>
    </source>
</evidence>
<dbReference type="InterPro" id="IPR036390">
    <property type="entry name" value="WH_DNA-bd_sf"/>
</dbReference>
<evidence type="ECO:0000313" key="3">
    <source>
        <dbReference type="Proteomes" id="UP000320011"/>
    </source>
</evidence>
<dbReference type="OrthoDB" id="5174513at2"/>
<protein>
    <submittedName>
        <fullName evidence="2">ROK family protein</fullName>
    </submittedName>
</protein>
<dbReference type="InterPro" id="IPR043129">
    <property type="entry name" value="ATPase_NBD"/>
</dbReference>
<keyword evidence="3" id="KW-1185">Reference proteome</keyword>
<dbReference type="Gene3D" id="3.30.420.40">
    <property type="match status" value="2"/>
</dbReference>
<name>A0A558BJB8_9PSEU</name>
<dbReference type="SUPFAM" id="SSF46785">
    <property type="entry name" value="Winged helix' DNA-binding domain"/>
    <property type="match status" value="1"/>
</dbReference>
<dbReference type="InterPro" id="IPR000600">
    <property type="entry name" value="ROK"/>
</dbReference>
<dbReference type="Pfam" id="PF00480">
    <property type="entry name" value="ROK"/>
    <property type="match status" value="1"/>
</dbReference>
<dbReference type="InterPro" id="IPR036388">
    <property type="entry name" value="WH-like_DNA-bd_sf"/>
</dbReference>
<reference evidence="2 3" key="2">
    <citation type="submission" date="2019-08" db="EMBL/GenBank/DDBJ databases">
        <title>Amycolatopsis acidicola sp. nov., isolated from peat swamp forest soil.</title>
        <authorList>
            <person name="Srisuk N."/>
        </authorList>
    </citation>
    <scope>NUCLEOTIDE SEQUENCE [LARGE SCALE GENOMIC DNA]</scope>
    <source>
        <strain evidence="2 3">TBRC 6029</strain>
    </source>
</reference>
<dbReference type="EMBL" id="VJWX01000311">
    <property type="protein sequence ID" value="TVT36603.1"/>
    <property type="molecule type" value="Genomic_DNA"/>
</dbReference>
<organism evidence="2 3">
    <name type="scientific">Amycolatopsis rhizosphaerae</name>
    <dbReference type="NCBI Taxonomy" id="2053003"/>
    <lineage>
        <taxon>Bacteria</taxon>
        <taxon>Bacillati</taxon>
        <taxon>Actinomycetota</taxon>
        <taxon>Actinomycetes</taxon>
        <taxon>Pseudonocardiales</taxon>
        <taxon>Pseudonocardiaceae</taxon>
        <taxon>Amycolatopsis</taxon>
    </lineage>
</organism>
<dbReference type="SUPFAM" id="SSF53067">
    <property type="entry name" value="Actin-like ATPase domain"/>
    <property type="match status" value="1"/>
</dbReference>
<comment type="caution">
    <text evidence="2">The sequence shown here is derived from an EMBL/GenBank/DDBJ whole genome shotgun (WGS) entry which is preliminary data.</text>
</comment>
<gene>
    <name evidence="2" type="ORF">FNH05_25425</name>
</gene>
<accession>A0A558BJB8</accession>
<dbReference type="AlphaFoldDB" id="A0A558BJB8"/>
<sequence length="380" mass="39268">MRRHNLALVMNLIARSAPVSRVEVAERAGLTKATVSALVTELISAELVRDLGPAPGRAPGRPAGRLVLDPYGPVAMGLQFGADFAAAALLDLSGRPLARHVRRFDVAAVPAAEGARAARPVLRRLFEEATLAGRLVAGIGITVGGTVSPGPRGRPVVTWAPALRWRDVDVIGLVSAQLRELDLHGLDVRLAGEVACAALAEYQAGAAGDWLYLGGEDVIGLAPLNPDLTLAGDLGHVPVRRRGEPCPCGNRGCLDRYAGRAAMAAAAGLAGPGPSRLLGNEDAVTGLIRRGDPAAHRARDAAADALADALVPVRALLAPDTVVLGGRLGAFGEPLRRRVQDRLPGLVLRQAKLGADAALHGAAGSVIARVIADPLTWIDG</sequence>
<dbReference type="Gene3D" id="1.10.10.10">
    <property type="entry name" value="Winged helix-like DNA-binding domain superfamily/Winged helix DNA-binding domain"/>
    <property type="match status" value="1"/>
</dbReference>
<dbReference type="PANTHER" id="PTHR18964:SF149">
    <property type="entry name" value="BIFUNCTIONAL UDP-N-ACETYLGLUCOSAMINE 2-EPIMERASE_N-ACETYLMANNOSAMINE KINASE"/>
    <property type="match status" value="1"/>
</dbReference>
<reference evidence="2 3" key="1">
    <citation type="submission" date="2019-07" db="EMBL/GenBank/DDBJ databases">
        <authorList>
            <person name="Duangmal K."/>
            <person name="Teo W.F.A."/>
        </authorList>
    </citation>
    <scope>NUCLEOTIDE SEQUENCE [LARGE SCALE GENOMIC DNA]</scope>
    <source>
        <strain evidence="2 3">TBRC 6029</strain>
    </source>
</reference>
<dbReference type="PANTHER" id="PTHR18964">
    <property type="entry name" value="ROK (REPRESSOR, ORF, KINASE) FAMILY"/>
    <property type="match status" value="1"/>
</dbReference>
<proteinExistence type="inferred from homology"/>